<evidence type="ECO:0000256" key="5">
    <source>
        <dbReference type="ARBA" id="ARBA00022801"/>
    </source>
</evidence>
<comment type="catalytic activity">
    <reaction evidence="9">
        <text>GTP + H2O = GDP + phosphate + H(+)</text>
        <dbReference type="Rhea" id="RHEA:19669"/>
        <dbReference type="ChEBI" id="CHEBI:15377"/>
        <dbReference type="ChEBI" id="CHEBI:15378"/>
        <dbReference type="ChEBI" id="CHEBI:37565"/>
        <dbReference type="ChEBI" id="CHEBI:43474"/>
        <dbReference type="ChEBI" id="CHEBI:58189"/>
    </reaction>
    <physiologicalReaction direction="left-to-right" evidence="9">
        <dbReference type="Rhea" id="RHEA:19670"/>
    </physiologicalReaction>
</comment>
<dbReference type="GO" id="GO:0003924">
    <property type="term" value="F:GTPase activity"/>
    <property type="evidence" value="ECO:0007669"/>
    <property type="project" value="TreeGrafter"/>
</dbReference>
<evidence type="ECO:0000256" key="11">
    <source>
        <dbReference type="SAM" id="MobiDB-lite"/>
    </source>
</evidence>
<accession>G0V1F7</accession>
<dbReference type="GO" id="GO:0005524">
    <property type="term" value="F:ATP binding"/>
    <property type="evidence" value="ECO:0007669"/>
    <property type="project" value="UniProtKB-KW"/>
</dbReference>
<dbReference type="Pfam" id="PF04950">
    <property type="entry name" value="RIBIOP_C"/>
    <property type="match status" value="1"/>
</dbReference>
<keyword evidence="8" id="KW-0539">Nucleus</keyword>
<feature type="compositionally biased region" description="Polar residues" evidence="11">
    <location>
        <begin position="40"/>
        <end position="56"/>
    </location>
</feature>
<evidence type="ECO:0000256" key="8">
    <source>
        <dbReference type="ARBA" id="ARBA00023242"/>
    </source>
</evidence>
<dbReference type="InterPro" id="IPR039761">
    <property type="entry name" value="Bms1/Tsr1"/>
</dbReference>
<dbReference type="GO" id="GO:0005654">
    <property type="term" value="C:nucleoplasm"/>
    <property type="evidence" value="ECO:0007669"/>
    <property type="project" value="UniProtKB-ARBA"/>
</dbReference>
<keyword evidence="6" id="KW-0067">ATP-binding</keyword>
<dbReference type="EMBL" id="HE575324">
    <property type="protein sequence ID" value="CCC95478.1"/>
    <property type="molecule type" value="Genomic_DNA"/>
</dbReference>
<proteinExistence type="inferred from homology"/>
<dbReference type="CDD" id="cd01882">
    <property type="entry name" value="BMS1"/>
    <property type="match status" value="1"/>
</dbReference>
<dbReference type="SMART" id="SM00785">
    <property type="entry name" value="AARP2CN"/>
    <property type="match status" value="1"/>
</dbReference>
<feature type="region of interest" description="Disordered" evidence="11">
    <location>
        <begin position="617"/>
        <end position="653"/>
    </location>
</feature>
<feature type="region of interest" description="Disordered" evidence="11">
    <location>
        <begin position="420"/>
        <end position="485"/>
    </location>
</feature>
<feature type="region of interest" description="Disordered" evidence="11">
    <location>
        <begin position="1179"/>
        <end position="1213"/>
    </location>
</feature>
<dbReference type="AlphaFoldDB" id="G0V1F7"/>
<evidence type="ECO:0000256" key="4">
    <source>
        <dbReference type="ARBA" id="ARBA00022741"/>
    </source>
</evidence>
<dbReference type="GO" id="GO:0032040">
    <property type="term" value="C:small-subunit processome"/>
    <property type="evidence" value="ECO:0007669"/>
    <property type="project" value="UniProtKB-ARBA"/>
</dbReference>
<evidence type="ECO:0000256" key="7">
    <source>
        <dbReference type="ARBA" id="ARBA00023134"/>
    </source>
</evidence>
<evidence type="ECO:0000259" key="12">
    <source>
        <dbReference type="PROSITE" id="PS51714"/>
    </source>
</evidence>
<feature type="region of interest" description="Disordered" evidence="11">
    <location>
        <begin position="531"/>
        <end position="604"/>
    </location>
</feature>
<dbReference type="InterPro" id="IPR037875">
    <property type="entry name" value="Bms1_N"/>
</dbReference>
<dbReference type="GO" id="GO:0034511">
    <property type="term" value="F:U3 snoRNA binding"/>
    <property type="evidence" value="ECO:0007669"/>
    <property type="project" value="TreeGrafter"/>
</dbReference>
<dbReference type="Gene3D" id="3.40.50.300">
    <property type="entry name" value="P-loop containing nucleotide triphosphate hydrolases"/>
    <property type="match status" value="1"/>
</dbReference>
<comment type="similarity">
    <text evidence="10">Belongs to the TRAFAC class translation factor GTPase superfamily. Bms1-like GTPase family. BMS1 subfamily.</text>
</comment>
<dbReference type="PANTHER" id="PTHR12858">
    <property type="entry name" value="RIBOSOME BIOGENESIS PROTEIN"/>
    <property type="match status" value="1"/>
</dbReference>
<organism evidence="13">
    <name type="scientific">Trypanosoma congolense (strain IL3000)</name>
    <dbReference type="NCBI Taxonomy" id="1068625"/>
    <lineage>
        <taxon>Eukaryota</taxon>
        <taxon>Discoba</taxon>
        <taxon>Euglenozoa</taxon>
        <taxon>Kinetoplastea</taxon>
        <taxon>Metakinetoplastina</taxon>
        <taxon>Trypanosomatida</taxon>
        <taxon>Trypanosomatidae</taxon>
        <taxon>Trypanosoma</taxon>
        <taxon>Nannomonas</taxon>
    </lineage>
</organism>
<dbReference type="InterPro" id="IPR007034">
    <property type="entry name" value="BMS1_TSR1_C"/>
</dbReference>
<dbReference type="PROSITE" id="PS51714">
    <property type="entry name" value="G_BMS1"/>
    <property type="match status" value="1"/>
</dbReference>
<evidence type="ECO:0000256" key="10">
    <source>
        <dbReference type="ARBA" id="ARBA00061391"/>
    </source>
</evidence>
<dbReference type="SUPFAM" id="SSF52540">
    <property type="entry name" value="P-loop containing nucleoside triphosphate hydrolases"/>
    <property type="match status" value="1"/>
</dbReference>
<dbReference type="SMART" id="SM01362">
    <property type="entry name" value="DUF663"/>
    <property type="match status" value="1"/>
</dbReference>
<feature type="compositionally biased region" description="Acidic residues" evidence="11">
    <location>
        <begin position="581"/>
        <end position="595"/>
    </location>
</feature>
<feature type="compositionally biased region" description="Basic and acidic residues" evidence="11">
    <location>
        <begin position="544"/>
        <end position="555"/>
    </location>
</feature>
<dbReference type="InterPro" id="IPR030387">
    <property type="entry name" value="G_Bms1/Tsr1_dom"/>
</dbReference>
<keyword evidence="3" id="KW-0597">Phosphoprotein</keyword>
<evidence type="ECO:0000256" key="9">
    <source>
        <dbReference type="ARBA" id="ARBA00049117"/>
    </source>
</evidence>
<feature type="compositionally biased region" description="Basic and acidic residues" evidence="11">
    <location>
        <begin position="1197"/>
        <end position="1207"/>
    </location>
</feature>
<dbReference type="FunFam" id="3.40.50.300:FF:000105">
    <property type="entry name" value="BMS1 ribosome biogenesis factor"/>
    <property type="match status" value="1"/>
</dbReference>
<comment type="subcellular location">
    <subcellularLocation>
        <location evidence="1">Nucleus</location>
        <location evidence="1">Nucleolus</location>
    </subcellularLocation>
</comment>
<sequence length="1213" mass="135962">MGLGDDEQRNKSHKARVAGNKAAKKEEFRKKKAGIELQPNRGSNTKAFQGPTATSRKGQKLLRSLEKRETALHVPTVDKTLRHIVAEPPLLVAVVGPPGVGKSTLIRSMVKFYSNRNIQSVRGLITVVAGRSRRVTFLECPNTLTAMCDVAKVADLVLLMVDGSFGFEMETFEFLNIAQVHGFPRVFGIVSHLDQLKTGKALRKKKRFLRHRFWHEVAAGAKVLCLAPMVRRMYRSTDVLKLHRLLICVEPKIQSWRNTHSCVVIDRHEDITAPQRIAEDEKCSRTIAFYGYTRGKPMKADQLVHIPGLGDFPVAHISHQHDPCDFDDRAAKGEGKSQGHKMRHLSMKQKKIYAPYCDVSGVVYDDDSIYIQEDAEKATIERSGEGLQLLRDLQRAKPMDASATALDVVRRPVVFRDEGTMELEMGKAEGGPVGSDDEEEDEKESVSSGDSDWNEAAEDAHEALEEEDLARYGPEGSDDGEDDGFEAAAEGLAPRGRDAPDAIRENAVRYDWSSVEMLRRVKNLFVTGNWKASTENDDDGEGSDGVKSETSKGYESEDEEFDAIVRGDMPMGSSTVKGERDEEGEDDGEAEGQWEDDNKSETWGAFCPRDALADVGGAFNSTSVGKGKLGPGKRHSGSGKNPARCAEDAADDDEYDILAEENDEDASENGAALFDAELDGLVATFLAPRQPSSGKRAATSDALRGDDDNAIQFYDPNSKHTGRDRARDGGDSQHEGDDETAAIIDGKALTEEQERLLQKRMAKKKAFNESYDMGGKNNTYSHYHEMTREAEAKKERLDEALREAGEDIANKIKLVGHFSGLYVRFVVENVPVEFLQLFNPAEPLIAGGVNAGEDQFQVVHAKLKRHRWFPKILKAQDPLLLSMGWRRFQTQPILATEDPNGRMRYLKYTPMHMHCAAAFYAPVSPANTGFVAIPVREQRSPNFRIPCTGYTVGNDLASNIVKKLKLVGTPMKIMKTTAFIKGMFNSDLEAAKYVGAKLKTVAGIRGIVKAVLKGKNGLIRATFEDKIFHSDIVFCRAWKAVEPPKYCSIQRNLVDSEWVGMRSMRELRWAHGVPLQTKSDSEYREIRRRSRWAEEEEKPADVLLSRNQRMKLPFSLKEEYIPLDSTTELQQRVAAEVTVAPEPRDMRRTALLDVLAGKTEAMWKKKVEMKKRLRDRQLREAKAEEEEYQRRLKKAKKDTARLREFRSQHKTRK</sequence>
<keyword evidence="5" id="KW-0378">Hydrolase</keyword>
<dbReference type="VEuPathDB" id="TriTrypDB:TcIL3000.11.9430"/>
<reference evidence="13" key="1">
    <citation type="journal article" date="2012" name="Proc. Natl. Acad. Sci. U.S.A.">
        <title>Antigenic diversity is generated by distinct evolutionary mechanisms in African trypanosome species.</title>
        <authorList>
            <person name="Jackson A.P."/>
            <person name="Berry A."/>
            <person name="Aslett M."/>
            <person name="Allison H.C."/>
            <person name="Burton P."/>
            <person name="Vavrova-Anderson J."/>
            <person name="Brown R."/>
            <person name="Browne H."/>
            <person name="Corton N."/>
            <person name="Hauser H."/>
            <person name="Gamble J."/>
            <person name="Gilderthorp R."/>
            <person name="Marcello L."/>
            <person name="McQuillan J."/>
            <person name="Otto T.D."/>
            <person name="Quail M.A."/>
            <person name="Sanders M.J."/>
            <person name="van Tonder A."/>
            <person name="Ginger M.L."/>
            <person name="Field M.C."/>
            <person name="Barry J.D."/>
            <person name="Hertz-Fowler C."/>
            <person name="Berriman M."/>
        </authorList>
    </citation>
    <scope>NUCLEOTIDE SEQUENCE</scope>
    <source>
        <strain evidence="13">IL3000</strain>
    </source>
</reference>
<dbReference type="InterPro" id="IPR027417">
    <property type="entry name" value="P-loop_NTPase"/>
</dbReference>
<name>G0V1F7_TRYCI</name>
<protein>
    <submittedName>
        <fullName evidence="13">Uncharacterized protein TCIL3000_11_9430</fullName>
    </submittedName>
</protein>
<feature type="region of interest" description="Disordered" evidence="11">
    <location>
        <begin position="690"/>
        <end position="741"/>
    </location>
</feature>
<keyword evidence="7" id="KW-0342">GTP-binding</keyword>
<dbReference type="GO" id="GO:0030686">
    <property type="term" value="C:90S preribosome"/>
    <property type="evidence" value="ECO:0007669"/>
    <property type="project" value="TreeGrafter"/>
</dbReference>
<keyword evidence="2" id="KW-0690">Ribosome biogenesis</keyword>
<evidence type="ECO:0000256" key="1">
    <source>
        <dbReference type="ARBA" id="ARBA00004604"/>
    </source>
</evidence>
<evidence type="ECO:0000256" key="3">
    <source>
        <dbReference type="ARBA" id="ARBA00022553"/>
    </source>
</evidence>
<dbReference type="PANTHER" id="PTHR12858:SF2">
    <property type="entry name" value="RIBOSOME BIOGENESIS PROTEIN BMS1 HOMOLOG"/>
    <property type="match status" value="1"/>
</dbReference>
<dbReference type="GO" id="GO:0005525">
    <property type="term" value="F:GTP binding"/>
    <property type="evidence" value="ECO:0007669"/>
    <property type="project" value="UniProtKB-KW"/>
</dbReference>
<feature type="domain" description="Bms1-type G" evidence="12">
    <location>
        <begin position="88"/>
        <end position="252"/>
    </location>
</feature>
<dbReference type="GO" id="GO:0000462">
    <property type="term" value="P:maturation of SSU-rRNA from tricistronic rRNA transcript (SSU-rRNA, 5.8S rRNA, LSU-rRNA)"/>
    <property type="evidence" value="ECO:0007669"/>
    <property type="project" value="TreeGrafter"/>
</dbReference>
<dbReference type="Pfam" id="PF08142">
    <property type="entry name" value="AARP2CN"/>
    <property type="match status" value="1"/>
</dbReference>
<evidence type="ECO:0000256" key="6">
    <source>
        <dbReference type="ARBA" id="ARBA00022840"/>
    </source>
</evidence>
<evidence type="ECO:0000313" key="13">
    <source>
        <dbReference type="EMBL" id="CCC95478.1"/>
    </source>
</evidence>
<dbReference type="InterPro" id="IPR012948">
    <property type="entry name" value="AARP2CN"/>
</dbReference>
<evidence type="ECO:0000256" key="2">
    <source>
        <dbReference type="ARBA" id="ARBA00022517"/>
    </source>
</evidence>
<dbReference type="GO" id="GO:0000479">
    <property type="term" value="P:endonucleolytic cleavage of tricistronic rRNA transcript (SSU-rRNA, 5.8S rRNA, LSU-rRNA)"/>
    <property type="evidence" value="ECO:0007669"/>
    <property type="project" value="TreeGrafter"/>
</dbReference>
<feature type="compositionally biased region" description="Acidic residues" evidence="11">
    <location>
        <begin position="476"/>
        <end position="485"/>
    </location>
</feature>
<feature type="compositionally biased region" description="Basic and acidic residues" evidence="11">
    <location>
        <begin position="717"/>
        <end position="735"/>
    </location>
</feature>
<feature type="region of interest" description="Disordered" evidence="11">
    <location>
        <begin position="1"/>
        <end position="58"/>
    </location>
</feature>
<feature type="compositionally biased region" description="Basic and acidic residues" evidence="11">
    <location>
        <begin position="1"/>
        <end position="10"/>
    </location>
</feature>
<keyword evidence="4" id="KW-0547">Nucleotide-binding</keyword>
<gene>
    <name evidence="13" type="ORF">TCIL3000_11_9430</name>
</gene>